<dbReference type="Proteomes" id="UP000789508">
    <property type="component" value="Unassembled WGS sequence"/>
</dbReference>
<dbReference type="OrthoDB" id="10398815at2759"/>
<keyword evidence="1" id="KW-0812">Transmembrane</keyword>
<protein>
    <submittedName>
        <fullName evidence="2">7015_t:CDS:1</fullName>
    </submittedName>
</protein>
<feature type="transmembrane region" description="Helical" evidence="1">
    <location>
        <begin position="6"/>
        <end position="27"/>
    </location>
</feature>
<evidence type="ECO:0000256" key="1">
    <source>
        <dbReference type="SAM" id="Phobius"/>
    </source>
</evidence>
<organism evidence="2 3">
    <name type="scientific">Ambispora leptoticha</name>
    <dbReference type="NCBI Taxonomy" id="144679"/>
    <lineage>
        <taxon>Eukaryota</taxon>
        <taxon>Fungi</taxon>
        <taxon>Fungi incertae sedis</taxon>
        <taxon>Mucoromycota</taxon>
        <taxon>Glomeromycotina</taxon>
        <taxon>Glomeromycetes</taxon>
        <taxon>Archaeosporales</taxon>
        <taxon>Ambisporaceae</taxon>
        <taxon>Ambispora</taxon>
    </lineage>
</organism>
<gene>
    <name evidence="2" type="ORF">ALEPTO_LOCUS9858</name>
</gene>
<keyword evidence="3" id="KW-1185">Reference proteome</keyword>
<dbReference type="EMBL" id="CAJVPS010008797">
    <property type="protein sequence ID" value="CAG8645702.1"/>
    <property type="molecule type" value="Genomic_DNA"/>
</dbReference>
<accession>A0A9N9DP64</accession>
<comment type="caution">
    <text evidence="2">The sequence shown here is derived from an EMBL/GenBank/DDBJ whole genome shotgun (WGS) entry which is preliminary data.</text>
</comment>
<evidence type="ECO:0000313" key="2">
    <source>
        <dbReference type="EMBL" id="CAG8645702.1"/>
    </source>
</evidence>
<dbReference type="AlphaFoldDB" id="A0A9N9DP64"/>
<reference evidence="2" key="1">
    <citation type="submission" date="2021-06" db="EMBL/GenBank/DDBJ databases">
        <authorList>
            <person name="Kallberg Y."/>
            <person name="Tangrot J."/>
            <person name="Rosling A."/>
        </authorList>
    </citation>
    <scope>NUCLEOTIDE SEQUENCE</scope>
    <source>
        <strain evidence="2">FL130A</strain>
    </source>
</reference>
<proteinExistence type="predicted"/>
<feature type="non-terminal residue" evidence="2">
    <location>
        <position position="144"/>
    </location>
</feature>
<name>A0A9N9DP64_9GLOM</name>
<keyword evidence="1" id="KW-0472">Membrane</keyword>
<evidence type="ECO:0000313" key="3">
    <source>
        <dbReference type="Proteomes" id="UP000789508"/>
    </source>
</evidence>
<feature type="non-terminal residue" evidence="2">
    <location>
        <position position="1"/>
    </location>
</feature>
<keyword evidence="1" id="KW-1133">Transmembrane helix</keyword>
<sequence length="144" mass="16911">MKQRYLILLVLFAIVAIIFIITFLLLLRIIISRHTKNEGEDESVSVRNRIKNRGTRIGCEDIIGQQQRNYDEEKEIATKFLSIERRDSNKSMKNMIVDGKHEELDKLLDECAKWAERPDVHPRTVDEVIQMVETLESDWKKGEI</sequence>